<name>F8N9Q0_9BACT</name>
<reference evidence="2" key="1">
    <citation type="journal article" date="2011" name="Stand. Genomic Sci.">
        <title>Non-contiguous finished genome sequence of the opportunistic oral pathogen Prevotella multisaccharivorax type strain (PPPA20).</title>
        <authorList>
            <person name="Pati A."/>
            <person name="Gronow S."/>
            <person name="Lu M."/>
            <person name="Lapidus A."/>
            <person name="Nolan M."/>
            <person name="Lucas S."/>
            <person name="Hammon N."/>
            <person name="Deshpande S."/>
            <person name="Cheng J.F."/>
            <person name="Tapia R."/>
            <person name="Han C."/>
            <person name="Goodwin L."/>
            <person name="Pitluck S."/>
            <person name="Liolios K."/>
            <person name="Pagani I."/>
            <person name="Mavromatis K."/>
            <person name="Mikhailova N."/>
            <person name="Huntemann M."/>
            <person name="Chen A."/>
            <person name="Palaniappan K."/>
            <person name="Land M."/>
            <person name="Hauser L."/>
            <person name="Detter J.C."/>
            <person name="Brambilla E.M."/>
            <person name="Rohde M."/>
            <person name="Goker M."/>
            <person name="Woyke T."/>
            <person name="Bristow J."/>
            <person name="Eisen J.A."/>
            <person name="Markowitz V."/>
            <person name="Hugenholtz P."/>
            <person name="Kyrpides N.C."/>
            <person name="Klenk H.P."/>
            <person name="Ivanova N."/>
        </authorList>
    </citation>
    <scope>NUCLEOTIDE SEQUENCE [LARGE SCALE GENOMIC DNA]</scope>
    <source>
        <strain evidence="2">DSM 17128</strain>
    </source>
</reference>
<dbReference type="EMBL" id="GL945017">
    <property type="protein sequence ID" value="EGN56692.1"/>
    <property type="molecule type" value="Genomic_DNA"/>
</dbReference>
<organism evidence="1 2">
    <name type="scientific">Hallella multisaccharivorax DSM 17128</name>
    <dbReference type="NCBI Taxonomy" id="688246"/>
    <lineage>
        <taxon>Bacteria</taxon>
        <taxon>Pseudomonadati</taxon>
        <taxon>Bacteroidota</taxon>
        <taxon>Bacteroidia</taxon>
        <taxon>Bacteroidales</taxon>
        <taxon>Prevotellaceae</taxon>
        <taxon>Hallella</taxon>
    </lineage>
</organism>
<dbReference type="STRING" id="688246.Premu_1263"/>
<sequence>MLKILLYVPHSVNVVGIHHDLVQGLANNFSTDVNIKLGVDGARHAMADIADYDLIHFFGCWNHNSCQVASKAYAHGIPYVLTPLGGLQPWEAQRHQHSILFTLQHQMVERAAAVHVCGTLEKTNLADLNWNKRVALVKNPVLTSQLSFATAAAMIEKLYRKVIDSNSQLFFSAKIQETIGVLLQTGIDPQVASMNNEQQNKIIAEVSQTLAGFTEEDWRRILLYAEQELIVAPLHQAFDALQASCPNLDASAIERFESKRKYTKEELATETLLSKNLLLRNKVKEVFADNGKAEQRFCLALLNLHYELSRQTMPLAHLADIYKMMRFTDVDEDLIRDMIKRLGLDDFASRLTDVLFNFLGLPEGFWIFTPKDGKKTRKMLTAITKFGLYNY</sequence>
<dbReference type="RefSeq" id="WP_007573935.1">
    <property type="nucleotide sequence ID" value="NZ_BPTS01000001.1"/>
</dbReference>
<proteinExistence type="predicted"/>
<dbReference type="HOGENOM" id="CLU_717386_0_0_10"/>
<dbReference type="OrthoDB" id="9790710at2"/>
<protein>
    <submittedName>
        <fullName evidence="1">Uncharacterized protein</fullName>
    </submittedName>
</protein>
<gene>
    <name evidence="1" type="ORF">Premu_1263</name>
</gene>
<keyword evidence="2" id="KW-1185">Reference proteome</keyword>
<evidence type="ECO:0000313" key="2">
    <source>
        <dbReference type="Proteomes" id="UP000002772"/>
    </source>
</evidence>
<accession>F8N9Q0</accession>
<dbReference type="AlphaFoldDB" id="F8N9Q0"/>
<dbReference type="Proteomes" id="UP000002772">
    <property type="component" value="Unassembled WGS sequence"/>
</dbReference>
<evidence type="ECO:0000313" key="1">
    <source>
        <dbReference type="EMBL" id="EGN56692.1"/>
    </source>
</evidence>